<accession>A0A1M4SEF4</accession>
<dbReference type="Gene3D" id="2.40.170.20">
    <property type="entry name" value="TonB-dependent receptor, beta-barrel domain"/>
    <property type="match status" value="1"/>
</dbReference>
<dbReference type="GO" id="GO:0009279">
    <property type="term" value="C:cell outer membrane"/>
    <property type="evidence" value="ECO:0007669"/>
    <property type="project" value="UniProtKB-SubCell"/>
</dbReference>
<comment type="similarity">
    <text evidence="10 11">Belongs to the TonB-dependent receptor family.</text>
</comment>
<evidence type="ECO:0000256" key="11">
    <source>
        <dbReference type="RuleBase" id="RU003357"/>
    </source>
</evidence>
<dbReference type="InterPro" id="IPR000531">
    <property type="entry name" value="Beta-barrel_TonB"/>
</dbReference>
<dbReference type="GO" id="GO:0044718">
    <property type="term" value="P:siderophore transmembrane transport"/>
    <property type="evidence" value="ECO:0007669"/>
    <property type="project" value="TreeGrafter"/>
</dbReference>
<proteinExistence type="inferred from homology"/>
<keyword evidence="2 10" id="KW-0813">Transport</keyword>
<organism evidence="15 16">
    <name type="scientific">Flavisolibacter ginsengisoli DSM 18119</name>
    <dbReference type="NCBI Taxonomy" id="1121884"/>
    <lineage>
        <taxon>Bacteria</taxon>
        <taxon>Pseudomonadati</taxon>
        <taxon>Bacteroidota</taxon>
        <taxon>Chitinophagia</taxon>
        <taxon>Chitinophagales</taxon>
        <taxon>Chitinophagaceae</taxon>
        <taxon>Flavisolibacter</taxon>
    </lineage>
</organism>
<evidence type="ECO:0000256" key="5">
    <source>
        <dbReference type="ARBA" id="ARBA00022729"/>
    </source>
</evidence>
<evidence type="ECO:0000256" key="7">
    <source>
        <dbReference type="ARBA" id="ARBA00023136"/>
    </source>
</evidence>
<feature type="domain" description="TonB-dependent receptor plug" evidence="14">
    <location>
        <begin position="116"/>
        <end position="224"/>
    </location>
</feature>
<gene>
    <name evidence="15" type="ORF">SAMN02745131_00086</name>
</gene>
<evidence type="ECO:0000256" key="8">
    <source>
        <dbReference type="ARBA" id="ARBA00023170"/>
    </source>
</evidence>
<evidence type="ECO:0000256" key="12">
    <source>
        <dbReference type="SAM" id="SignalP"/>
    </source>
</evidence>
<evidence type="ECO:0000256" key="10">
    <source>
        <dbReference type="PROSITE-ProRule" id="PRU01360"/>
    </source>
</evidence>
<dbReference type="InterPro" id="IPR012910">
    <property type="entry name" value="Plug_dom"/>
</dbReference>
<dbReference type="InterPro" id="IPR037066">
    <property type="entry name" value="Plug_dom_sf"/>
</dbReference>
<evidence type="ECO:0000313" key="16">
    <source>
        <dbReference type="Proteomes" id="UP000184048"/>
    </source>
</evidence>
<dbReference type="STRING" id="1121884.SAMN02745131_00086"/>
<dbReference type="PANTHER" id="PTHR30069">
    <property type="entry name" value="TONB-DEPENDENT OUTER MEMBRANE RECEPTOR"/>
    <property type="match status" value="1"/>
</dbReference>
<dbReference type="SUPFAM" id="SSF56935">
    <property type="entry name" value="Porins"/>
    <property type="match status" value="1"/>
</dbReference>
<keyword evidence="7 10" id="KW-0472">Membrane</keyword>
<dbReference type="EMBL" id="FQUU01000001">
    <property type="protein sequence ID" value="SHE30548.1"/>
    <property type="molecule type" value="Genomic_DNA"/>
</dbReference>
<dbReference type="PANTHER" id="PTHR30069:SF29">
    <property type="entry name" value="HEMOGLOBIN AND HEMOGLOBIN-HAPTOGLOBIN-BINDING PROTEIN 1-RELATED"/>
    <property type="match status" value="1"/>
</dbReference>
<evidence type="ECO:0000256" key="2">
    <source>
        <dbReference type="ARBA" id="ARBA00022448"/>
    </source>
</evidence>
<keyword evidence="4 10" id="KW-0812">Transmembrane</keyword>
<reference evidence="15 16" key="1">
    <citation type="submission" date="2016-11" db="EMBL/GenBank/DDBJ databases">
        <authorList>
            <person name="Jaros S."/>
            <person name="Januszkiewicz K."/>
            <person name="Wedrychowicz H."/>
        </authorList>
    </citation>
    <scope>NUCLEOTIDE SEQUENCE [LARGE SCALE GENOMIC DNA]</scope>
    <source>
        <strain evidence="15 16">DSM 18119</strain>
    </source>
</reference>
<comment type="subcellular location">
    <subcellularLocation>
        <location evidence="1 10">Cell outer membrane</location>
        <topology evidence="1 10">Multi-pass membrane protein</topology>
    </subcellularLocation>
</comment>
<evidence type="ECO:0000256" key="3">
    <source>
        <dbReference type="ARBA" id="ARBA00022452"/>
    </source>
</evidence>
<dbReference type="OrthoDB" id="1109239at2"/>
<evidence type="ECO:0000259" key="13">
    <source>
        <dbReference type="Pfam" id="PF00593"/>
    </source>
</evidence>
<sequence length="724" mass="81295">MRLFILLLLSGFSYITRAQQTLHVQIKSEDKSPVPASIVIKGTGNGYTADSMGHLIIPFPAYGEYILLITAAAYEEKQIKLTIPCSSDTLEIELESIEHEMEQIIVQSTRTSRAIANVPTRVETISLEEIDEKTNMRPSNVAMILHESTGIQVQQTSATSGNASIRIQGLDSRYTQLLKDGFPNFGNFSSGLSVLEIPPLDLKKVEIIKGPASPLYGGGAIAGVVNFISKTPRTMPEYSLILNQSNIGQSNIGGFASARGKKLGYTLLALYNRSNAFDVDKDEFTEVPKSNEFIINPRLFIYPNEKTTITISNSFTTGERTGGDIQVIKGKGDASHQYFEKNKSIRNSSSFELDKKLDDKNRFIARQSFSVFYRTINIPSYTFAGVNYNSFSDVSWVSNGNKHAFVLGANFIYDQFNDKNKGNSNKDNTSSTGGLYGQHTWDATDKVKLESGLRVDIANYRNTLYSNTEVFVLPRVSLLVKFSPQWSSRVGAGMGYKTPTLFTEETETMQYQNLSQLSKVSSEKSYGGTADVNFRTNISEDLVFSFNHMFFYTWISTPLVLEKFMTDQYRFINASSPVQSGGFETNAKFIFKENFKLFLGYTFTDTRAKYLTGEQFLPLVPRDKLNTAMIYEREGSIKLGLEGYFTGRQYLHDGTKTPSFAEYGFMAEKIFKKFSLFVNLENFTDTRQSRYKNVVNGSHLDPVFDEIWTHTEGFVINGGVKIKF</sequence>
<protein>
    <submittedName>
        <fullName evidence="15">Outer membrane receptor for ferrienterochelin and colicins</fullName>
    </submittedName>
</protein>
<dbReference type="RefSeq" id="WP_072833271.1">
    <property type="nucleotide sequence ID" value="NZ_FQUU01000001.1"/>
</dbReference>
<evidence type="ECO:0000256" key="9">
    <source>
        <dbReference type="ARBA" id="ARBA00023237"/>
    </source>
</evidence>
<dbReference type="Proteomes" id="UP000184048">
    <property type="component" value="Unassembled WGS sequence"/>
</dbReference>
<keyword evidence="9 10" id="KW-0998">Cell outer membrane</keyword>
<keyword evidence="8 15" id="KW-0675">Receptor</keyword>
<evidence type="ECO:0000256" key="4">
    <source>
        <dbReference type="ARBA" id="ARBA00022692"/>
    </source>
</evidence>
<keyword evidence="3 10" id="KW-1134">Transmembrane beta strand</keyword>
<feature type="domain" description="TonB-dependent receptor-like beta-barrel" evidence="13">
    <location>
        <begin position="323"/>
        <end position="682"/>
    </location>
</feature>
<keyword evidence="6 11" id="KW-0798">TonB box</keyword>
<evidence type="ECO:0000256" key="1">
    <source>
        <dbReference type="ARBA" id="ARBA00004571"/>
    </source>
</evidence>
<dbReference type="PROSITE" id="PS52016">
    <property type="entry name" value="TONB_DEPENDENT_REC_3"/>
    <property type="match status" value="1"/>
</dbReference>
<feature type="signal peptide" evidence="12">
    <location>
        <begin position="1"/>
        <end position="18"/>
    </location>
</feature>
<dbReference type="AlphaFoldDB" id="A0A1M4SEF4"/>
<dbReference type="InterPro" id="IPR036942">
    <property type="entry name" value="Beta-barrel_TonB_sf"/>
</dbReference>
<dbReference type="Gene3D" id="2.170.130.10">
    <property type="entry name" value="TonB-dependent receptor, plug domain"/>
    <property type="match status" value="1"/>
</dbReference>
<dbReference type="Pfam" id="PF07715">
    <property type="entry name" value="Plug"/>
    <property type="match status" value="1"/>
</dbReference>
<dbReference type="GO" id="GO:0015344">
    <property type="term" value="F:siderophore uptake transmembrane transporter activity"/>
    <property type="evidence" value="ECO:0007669"/>
    <property type="project" value="TreeGrafter"/>
</dbReference>
<name>A0A1M4SEF4_9BACT</name>
<evidence type="ECO:0000256" key="6">
    <source>
        <dbReference type="ARBA" id="ARBA00023077"/>
    </source>
</evidence>
<dbReference type="InterPro" id="IPR039426">
    <property type="entry name" value="TonB-dep_rcpt-like"/>
</dbReference>
<evidence type="ECO:0000259" key="14">
    <source>
        <dbReference type="Pfam" id="PF07715"/>
    </source>
</evidence>
<evidence type="ECO:0000313" key="15">
    <source>
        <dbReference type="EMBL" id="SHE30548.1"/>
    </source>
</evidence>
<feature type="chain" id="PRO_5009907311" evidence="12">
    <location>
        <begin position="19"/>
        <end position="724"/>
    </location>
</feature>
<dbReference type="Pfam" id="PF00593">
    <property type="entry name" value="TonB_dep_Rec_b-barrel"/>
    <property type="match status" value="1"/>
</dbReference>
<keyword evidence="5 12" id="KW-0732">Signal</keyword>
<keyword evidence="16" id="KW-1185">Reference proteome</keyword>